<dbReference type="Gene3D" id="1.20.910.10">
    <property type="entry name" value="Heme oxygenase-like"/>
    <property type="match status" value="1"/>
</dbReference>
<dbReference type="PANTHER" id="PTHR20858:SF17">
    <property type="entry name" value="HYDROXYMETHYLPYRIMIDINE_PHOSPHOMETHYLPYRIMIDINE KINASE THI20-RELATED"/>
    <property type="match status" value="1"/>
</dbReference>
<sequence length="553" mass="59803">MSTDVVLTIAGSDSSGGAGIQADLKTFAAHGCYGASVITALTAQNTLGVQGVHACPPDFVRQQLDSVLDDLQVRAIKTGMLCDAATAKTVVDNLTRRTSSGSLPPIICDPVCVSTSGHTLLKEDAVETLITGLFPISALITPNKSEAELLASRMGSGCETKIDDLESMLEVAKILIKSGCKAVLLKGGHLSTTLHDVQSISAKFPDARVIKQGILGENMEILLAGCAAPIQAETKVVFDLLYQSTGQTTLLVRPRIESSSTHGTGCTLSSAVACELAKGAKSLEDAVASAAMYTHLGILAATAIGQGYGPLNHLHSIQPSLIYPRSLTNPYPFTTLLIQSASETWRQYVEHDFVKQLGRGTLDRANFIHFIKQDYLYLKYYARAYGLLAAKSTSFNTIRSATDTIYNVLHEIGQHKTYCSTFGISEAELEDTPEASATTAYGAYLMDTGDSTKLVMALMACLLGYGEVGLWLKKQSSMKDTWVVLEGNPYKHWVEEYAGEMYQGAVRIGLETMESLAVSESPSEAKLEEWKKVWKRCTMLEKSFWDMAMDLKD</sequence>
<dbReference type="NCBIfam" id="TIGR04306">
    <property type="entry name" value="salvage_TenA"/>
    <property type="match status" value="1"/>
</dbReference>
<reference evidence="3 4" key="1">
    <citation type="submission" date="2019-12" db="EMBL/GenBank/DDBJ databases">
        <authorList>
            <person name="Floudas D."/>
            <person name="Bentzer J."/>
            <person name="Ahren D."/>
            <person name="Johansson T."/>
            <person name="Persson P."/>
            <person name="Tunlid A."/>
        </authorList>
    </citation>
    <scope>NUCLEOTIDE SEQUENCE [LARGE SCALE GENOMIC DNA]</scope>
    <source>
        <strain evidence="3 4">CBS 102.39</strain>
    </source>
</reference>
<organism evidence="3 4">
    <name type="scientific">Agrocybe pediades</name>
    <dbReference type="NCBI Taxonomy" id="84607"/>
    <lineage>
        <taxon>Eukaryota</taxon>
        <taxon>Fungi</taxon>
        <taxon>Dikarya</taxon>
        <taxon>Basidiomycota</taxon>
        <taxon>Agaricomycotina</taxon>
        <taxon>Agaricomycetes</taxon>
        <taxon>Agaricomycetidae</taxon>
        <taxon>Agaricales</taxon>
        <taxon>Agaricineae</taxon>
        <taxon>Strophariaceae</taxon>
        <taxon>Agrocybe</taxon>
    </lineage>
</organism>
<evidence type="ECO:0000259" key="1">
    <source>
        <dbReference type="Pfam" id="PF03070"/>
    </source>
</evidence>
<dbReference type="GO" id="GO:0008902">
    <property type="term" value="F:hydroxymethylpyrimidine kinase activity"/>
    <property type="evidence" value="ECO:0007669"/>
    <property type="project" value="TreeGrafter"/>
</dbReference>
<evidence type="ECO:0008006" key="5">
    <source>
        <dbReference type="Google" id="ProtNLM"/>
    </source>
</evidence>
<dbReference type="CDD" id="cd19367">
    <property type="entry name" value="TenA_C_ScTHI20-like"/>
    <property type="match status" value="1"/>
</dbReference>
<evidence type="ECO:0000313" key="3">
    <source>
        <dbReference type="EMBL" id="KAF4614645.1"/>
    </source>
</evidence>
<comment type="caution">
    <text evidence="3">The sequence shown here is derived from an EMBL/GenBank/DDBJ whole genome shotgun (WGS) entry which is preliminary data.</text>
</comment>
<dbReference type="CDD" id="cd01169">
    <property type="entry name" value="HMPP_kinase"/>
    <property type="match status" value="1"/>
</dbReference>
<dbReference type="GO" id="GO:0009228">
    <property type="term" value="P:thiamine biosynthetic process"/>
    <property type="evidence" value="ECO:0007669"/>
    <property type="project" value="InterPro"/>
</dbReference>
<gene>
    <name evidence="3" type="ORF">D9613_003401</name>
</gene>
<dbReference type="InterPro" id="IPR027574">
    <property type="entry name" value="Thiaminase_II"/>
</dbReference>
<dbReference type="AlphaFoldDB" id="A0A8H4QNW0"/>
<accession>A0A8H4QNW0</accession>
<dbReference type="Pfam" id="PF03070">
    <property type="entry name" value="TENA_THI-4"/>
    <property type="match status" value="1"/>
</dbReference>
<feature type="domain" description="Thiaminase-2/PQQC" evidence="1">
    <location>
        <begin position="340"/>
        <end position="550"/>
    </location>
</feature>
<keyword evidence="4" id="KW-1185">Reference proteome</keyword>
<feature type="domain" description="Pyridoxamine kinase/Phosphomethylpyrimidine kinase" evidence="2">
    <location>
        <begin position="13"/>
        <end position="197"/>
    </location>
</feature>
<feature type="domain" description="Pyridoxamine kinase/Phosphomethylpyrimidine kinase" evidence="2">
    <location>
        <begin position="221"/>
        <end position="312"/>
    </location>
</feature>
<dbReference type="GO" id="GO:0050334">
    <property type="term" value="F:thiaminase activity"/>
    <property type="evidence" value="ECO:0007669"/>
    <property type="project" value="InterPro"/>
</dbReference>
<dbReference type="Pfam" id="PF08543">
    <property type="entry name" value="Phos_pyr_kin"/>
    <property type="match status" value="2"/>
</dbReference>
<dbReference type="SUPFAM" id="SSF53613">
    <property type="entry name" value="Ribokinase-like"/>
    <property type="match status" value="1"/>
</dbReference>
<name>A0A8H4QNW0_9AGAR</name>
<dbReference type="InterPro" id="IPR029056">
    <property type="entry name" value="Ribokinase-like"/>
</dbReference>
<dbReference type="InterPro" id="IPR004399">
    <property type="entry name" value="HMP/HMP-P_kinase_dom"/>
</dbReference>
<dbReference type="Gene3D" id="3.40.1190.20">
    <property type="match status" value="1"/>
</dbReference>
<dbReference type="InterPro" id="IPR004305">
    <property type="entry name" value="Thiaminase-2/PQQC"/>
</dbReference>
<dbReference type="NCBIfam" id="TIGR00097">
    <property type="entry name" value="HMP-P_kinase"/>
    <property type="match status" value="1"/>
</dbReference>
<dbReference type="EMBL" id="JAACJL010000044">
    <property type="protein sequence ID" value="KAF4614645.1"/>
    <property type="molecule type" value="Genomic_DNA"/>
</dbReference>
<dbReference type="InterPro" id="IPR013749">
    <property type="entry name" value="PM/HMP-P_kinase-1"/>
</dbReference>
<evidence type="ECO:0000313" key="4">
    <source>
        <dbReference type="Proteomes" id="UP000521872"/>
    </source>
</evidence>
<proteinExistence type="predicted"/>
<dbReference type="GO" id="GO:0005829">
    <property type="term" value="C:cytosol"/>
    <property type="evidence" value="ECO:0007669"/>
    <property type="project" value="TreeGrafter"/>
</dbReference>
<dbReference type="InterPro" id="IPR016084">
    <property type="entry name" value="Haem_Oase-like_multi-hlx"/>
</dbReference>
<dbReference type="Proteomes" id="UP000521872">
    <property type="component" value="Unassembled WGS sequence"/>
</dbReference>
<dbReference type="PANTHER" id="PTHR20858">
    <property type="entry name" value="PHOSPHOMETHYLPYRIMIDINE KINASE"/>
    <property type="match status" value="1"/>
</dbReference>
<dbReference type="GO" id="GO:0008972">
    <property type="term" value="F:phosphomethylpyrimidine kinase activity"/>
    <property type="evidence" value="ECO:0007669"/>
    <property type="project" value="InterPro"/>
</dbReference>
<evidence type="ECO:0000259" key="2">
    <source>
        <dbReference type="Pfam" id="PF08543"/>
    </source>
</evidence>
<protein>
    <recommendedName>
        <fullName evidence="5">Phosphomethylpyrimidine kinase</fullName>
    </recommendedName>
</protein>
<dbReference type="SUPFAM" id="SSF48613">
    <property type="entry name" value="Heme oxygenase-like"/>
    <property type="match status" value="1"/>
</dbReference>